<keyword evidence="1" id="KW-1133">Transmembrane helix</keyword>
<accession>A0A4C1TLL3</accession>
<dbReference type="EMBL" id="BGZK01000063">
    <property type="protein sequence ID" value="GBP14337.1"/>
    <property type="molecule type" value="Genomic_DNA"/>
</dbReference>
<protein>
    <submittedName>
        <fullName evidence="2">Uncharacterized protein</fullName>
    </submittedName>
</protein>
<evidence type="ECO:0000256" key="1">
    <source>
        <dbReference type="SAM" id="Phobius"/>
    </source>
</evidence>
<organism evidence="2 3">
    <name type="scientific">Eumeta variegata</name>
    <name type="common">Bagworm moth</name>
    <name type="synonym">Eumeta japonica</name>
    <dbReference type="NCBI Taxonomy" id="151549"/>
    <lineage>
        <taxon>Eukaryota</taxon>
        <taxon>Metazoa</taxon>
        <taxon>Ecdysozoa</taxon>
        <taxon>Arthropoda</taxon>
        <taxon>Hexapoda</taxon>
        <taxon>Insecta</taxon>
        <taxon>Pterygota</taxon>
        <taxon>Neoptera</taxon>
        <taxon>Endopterygota</taxon>
        <taxon>Lepidoptera</taxon>
        <taxon>Glossata</taxon>
        <taxon>Ditrysia</taxon>
        <taxon>Tineoidea</taxon>
        <taxon>Psychidae</taxon>
        <taxon>Oiketicinae</taxon>
        <taxon>Eumeta</taxon>
    </lineage>
</organism>
<comment type="caution">
    <text evidence="2">The sequence shown here is derived from an EMBL/GenBank/DDBJ whole genome shotgun (WGS) entry which is preliminary data.</text>
</comment>
<keyword evidence="3" id="KW-1185">Reference proteome</keyword>
<proteinExistence type="predicted"/>
<feature type="transmembrane region" description="Helical" evidence="1">
    <location>
        <begin position="31"/>
        <end position="51"/>
    </location>
</feature>
<reference evidence="2 3" key="1">
    <citation type="journal article" date="2019" name="Commun. Biol.">
        <title>The bagworm genome reveals a unique fibroin gene that provides high tensile strength.</title>
        <authorList>
            <person name="Kono N."/>
            <person name="Nakamura H."/>
            <person name="Ohtoshi R."/>
            <person name="Tomita M."/>
            <person name="Numata K."/>
            <person name="Arakawa K."/>
        </authorList>
    </citation>
    <scope>NUCLEOTIDE SEQUENCE [LARGE SCALE GENOMIC DNA]</scope>
</reference>
<keyword evidence="1" id="KW-0812">Transmembrane</keyword>
<evidence type="ECO:0000313" key="2">
    <source>
        <dbReference type="EMBL" id="GBP14337.1"/>
    </source>
</evidence>
<keyword evidence="1" id="KW-0472">Membrane</keyword>
<name>A0A4C1TLL3_EUMVA</name>
<gene>
    <name evidence="2" type="ORF">EVAR_92337_1</name>
</gene>
<dbReference type="Proteomes" id="UP000299102">
    <property type="component" value="Unassembled WGS sequence"/>
</dbReference>
<evidence type="ECO:0000313" key="3">
    <source>
        <dbReference type="Proteomes" id="UP000299102"/>
    </source>
</evidence>
<dbReference type="AlphaFoldDB" id="A0A4C1TLL3"/>
<sequence>MPQRHKCTQYFCLRLCALYVILHAGSRARWVLLRAAIIEMVTRFWFLYFLIRRQWVDLSSCFISMQQTAALVR</sequence>